<dbReference type="InterPro" id="IPR039538">
    <property type="entry name" value="BetI_C"/>
</dbReference>
<dbReference type="InterPro" id="IPR050109">
    <property type="entry name" value="HTH-type_TetR-like_transc_reg"/>
</dbReference>
<evidence type="ECO:0000256" key="2">
    <source>
        <dbReference type="SAM" id="MobiDB-lite"/>
    </source>
</evidence>
<dbReference type="InterPro" id="IPR036271">
    <property type="entry name" value="Tet_transcr_reg_TetR-rel_C_sf"/>
</dbReference>
<evidence type="ECO:0000313" key="5">
    <source>
        <dbReference type="Proteomes" id="UP000008838"/>
    </source>
</evidence>
<dbReference type="InterPro" id="IPR009057">
    <property type="entry name" value="Homeodomain-like_sf"/>
</dbReference>
<dbReference type="Gene3D" id="1.10.357.10">
    <property type="entry name" value="Tetracycline Repressor, domain 2"/>
    <property type="match status" value="1"/>
</dbReference>
<sequence>MSRADSAANCTEPEGSDPGSPRRRLGRAQRHQQIRDAAASQALRVGLQQLTHRGIASELGVTHALVVHYEPDMAALRAHVCHALLQEEFLQTSRCLEGIADAVDGVRTLIGLMSSPRRAAHAAIWLDGWSLGRHHPGTAEVVRAMMRRWEDLVSGLVSRGVSSGEFADVDARACAWEAIALLDGLNAHMLVGYGHRSEYVERIAVPWEARLGLAPGTLSPIREHDNKL</sequence>
<dbReference type="EMBL" id="AP009152">
    <property type="protein sequence ID" value="BAG30081.1"/>
    <property type="molecule type" value="Genomic_DNA"/>
</dbReference>
<dbReference type="PANTHER" id="PTHR30055">
    <property type="entry name" value="HTH-TYPE TRANSCRIPTIONAL REGULATOR RUTR"/>
    <property type="match status" value="1"/>
</dbReference>
<dbReference type="AlphaFoldDB" id="B2GLK7"/>
<dbReference type="HOGENOM" id="CLU_069356_15_3_11"/>
<evidence type="ECO:0000259" key="3">
    <source>
        <dbReference type="Pfam" id="PF13977"/>
    </source>
</evidence>
<evidence type="ECO:0000256" key="1">
    <source>
        <dbReference type="ARBA" id="ARBA00023125"/>
    </source>
</evidence>
<dbReference type="STRING" id="378753.KRH_17340"/>
<dbReference type="KEGG" id="krh:KRH_17340"/>
<organism evidence="4 5">
    <name type="scientific">Kocuria rhizophila (strain ATCC 9341 / DSM 348 / NBRC 103217 / DC2201)</name>
    <dbReference type="NCBI Taxonomy" id="378753"/>
    <lineage>
        <taxon>Bacteria</taxon>
        <taxon>Bacillati</taxon>
        <taxon>Actinomycetota</taxon>
        <taxon>Actinomycetes</taxon>
        <taxon>Micrococcales</taxon>
        <taxon>Micrococcaceae</taxon>
        <taxon>Kocuria</taxon>
    </lineage>
</organism>
<name>B2GLK7_KOCRD</name>
<dbReference type="GO" id="GO:0000976">
    <property type="term" value="F:transcription cis-regulatory region binding"/>
    <property type="evidence" value="ECO:0007669"/>
    <property type="project" value="TreeGrafter"/>
</dbReference>
<dbReference type="GO" id="GO:0003700">
    <property type="term" value="F:DNA-binding transcription factor activity"/>
    <property type="evidence" value="ECO:0007669"/>
    <property type="project" value="TreeGrafter"/>
</dbReference>
<feature type="compositionally biased region" description="Basic residues" evidence="2">
    <location>
        <begin position="21"/>
        <end position="31"/>
    </location>
</feature>
<reference evidence="4 5" key="1">
    <citation type="journal article" date="2008" name="J. Bacteriol.">
        <title>Complete genome sequence of the soil actinomycete Kocuria rhizophila.</title>
        <authorList>
            <person name="Takarada H."/>
            <person name="Sekine M."/>
            <person name="Kosugi H."/>
            <person name="Matsuo Y."/>
            <person name="Fujisawa T."/>
            <person name="Omata S."/>
            <person name="Kishi E."/>
            <person name="Shimizu A."/>
            <person name="Tsukatani N."/>
            <person name="Tanikawa S."/>
            <person name="Fujita N."/>
            <person name="Harayama S."/>
        </authorList>
    </citation>
    <scope>NUCLEOTIDE SEQUENCE [LARGE SCALE GENOMIC DNA]</scope>
    <source>
        <strain evidence="5">ATCC 9341 / DSM 348 / NBRC 103217 / DC2201</strain>
    </source>
</reference>
<feature type="region of interest" description="Disordered" evidence="2">
    <location>
        <begin position="1"/>
        <end position="31"/>
    </location>
</feature>
<gene>
    <name evidence="4" type="ordered locus">KRH_17340</name>
</gene>
<dbReference type="Pfam" id="PF13977">
    <property type="entry name" value="TetR_C_6"/>
    <property type="match status" value="1"/>
</dbReference>
<protein>
    <submittedName>
        <fullName evidence="4">Putative TetR family transcriptional regulator</fullName>
    </submittedName>
</protein>
<dbReference type="Proteomes" id="UP000008838">
    <property type="component" value="Chromosome"/>
</dbReference>
<keyword evidence="1" id="KW-0238">DNA-binding</keyword>
<proteinExistence type="predicted"/>
<feature type="domain" description="BetI-type transcriptional repressor C-terminal" evidence="3">
    <location>
        <begin position="115"/>
        <end position="192"/>
    </location>
</feature>
<dbReference type="eggNOG" id="COG1309">
    <property type="taxonomic scope" value="Bacteria"/>
</dbReference>
<dbReference type="SUPFAM" id="SSF46689">
    <property type="entry name" value="Homeodomain-like"/>
    <property type="match status" value="1"/>
</dbReference>
<dbReference type="PANTHER" id="PTHR30055:SF200">
    <property type="entry name" value="HTH-TYPE TRANSCRIPTIONAL REPRESSOR BDCR"/>
    <property type="match status" value="1"/>
</dbReference>
<accession>B2GLK7</accession>
<keyword evidence="5" id="KW-1185">Reference proteome</keyword>
<dbReference type="SUPFAM" id="SSF48498">
    <property type="entry name" value="Tetracyclin repressor-like, C-terminal domain"/>
    <property type="match status" value="1"/>
</dbReference>
<evidence type="ECO:0000313" key="4">
    <source>
        <dbReference type="EMBL" id="BAG30081.1"/>
    </source>
</evidence>